<evidence type="ECO:0000313" key="1">
    <source>
        <dbReference type="EMBL" id="EFZ19704.1"/>
    </source>
</evidence>
<feature type="non-terminal residue" evidence="1">
    <location>
        <position position="101"/>
    </location>
</feature>
<dbReference type="OMA" id="GAYARCE"/>
<feature type="non-terminal residue" evidence="1">
    <location>
        <position position="1"/>
    </location>
</feature>
<proteinExistence type="predicted"/>
<protein>
    <submittedName>
        <fullName evidence="1">Uncharacterized protein</fullName>
    </submittedName>
</protein>
<gene>
    <name evidence="1" type="ORF">SINV_05715</name>
</gene>
<dbReference type="EMBL" id="GL763399">
    <property type="protein sequence ID" value="EFZ19704.1"/>
    <property type="molecule type" value="Genomic_DNA"/>
</dbReference>
<organism>
    <name type="scientific">Solenopsis invicta</name>
    <name type="common">Red imported fire ant</name>
    <name type="synonym">Solenopsis wagneri</name>
    <dbReference type="NCBI Taxonomy" id="13686"/>
    <lineage>
        <taxon>Eukaryota</taxon>
        <taxon>Metazoa</taxon>
        <taxon>Ecdysozoa</taxon>
        <taxon>Arthropoda</taxon>
        <taxon>Hexapoda</taxon>
        <taxon>Insecta</taxon>
        <taxon>Pterygota</taxon>
        <taxon>Neoptera</taxon>
        <taxon>Endopterygota</taxon>
        <taxon>Hymenoptera</taxon>
        <taxon>Apocrita</taxon>
        <taxon>Aculeata</taxon>
        <taxon>Formicoidea</taxon>
        <taxon>Formicidae</taxon>
        <taxon>Myrmicinae</taxon>
        <taxon>Solenopsis</taxon>
    </lineage>
</organism>
<accession>E9II96</accession>
<sequence>TYAKCKSQKVFIPNINQLFLSFKLDKLDNYYIRAGDLNAKHTEEIVLKIWLKNNHITYKTKLLSTKYPLYPNGNSFLDIVIANDRIAFHNLRGNTTFEALK</sequence>
<reference evidence="1" key="1">
    <citation type="journal article" date="2011" name="Proc. Natl. Acad. Sci. U.S.A.">
        <title>The genome of the fire ant Solenopsis invicta.</title>
        <authorList>
            <person name="Wurm Y."/>
            <person name="Wang J."/>
            <person name="Riba-Grognuz O."/>
            <person name="Corona M."/>
            <person name="Nygaard S."/>
            <person name="Hunt B.G."/>
            <person name="Ingram K.K."/>
            <person name="Falquet L."/>
            <person name="Nipitwattanaphon M."/>
            <person name="Gotzek D."/>
            <person name="Dijkstra M.B."/>
            <person name="Oettler J."/>
            <person name="Comtesse F."/>
            <person name="Shih C.J."/>
            <person name="Wu W.J."/>
            <person name="Yang C.C."/>
            <person name="Thomas J."/>
            <person name="Beaudoing E."/>
            <person name="Pradervand S."/>
            <person name="Flegel V."/>
            <person name="Cook E.D."/>
            <person name="Fabbretti R."/>
            <person name="Stockinger H."/>
            <person name="Long L."/>
            <person name="Farmerie W.G."/>
            <person name="Oakey J."/>
            <person name="Boomsma J.J."/>
            <person name="Pamilo P."/>
            <person name="Yi S.V."/>
            <person name="Heinze J."/>
            <person name="Goodisman M.A."/>
            <person name="Farinelli L."/>
            <person name="Harshman K."/>
            <person name="Hulo N."/>
            <person name="Cerutti L."/>
            <person name="Xenarios I."/>
            <person name="Shoemaker D."/>
            <person name="Keller L."/>
        </authorList>
    </citation>
    <scope>NUCLEOTIDE SEQUENCE [LARGE SCALE GENOMIC DNA]</scope>
</reference>
<name>E9II96_SOLIN</name>
<dbReference type="HOGENOM" id="CLU_2298789_0_0_1"/>
<dbReference type="AlphaFoldDB" id="E9II96"/>